<name>A0A6S7GK30_PARCT</name>
<dbReference type="AlphaFoldDB" id="A0A6S7GK30"/>
<dbReference type="InterPro" id="IPR029491">
    <property type="entry name" value="Helicase_HTH"/>
</dbReference>
<dbReference type="Proteomes" id="UP001152795">
    <property type="component" value="Unassembled WGS sequence"/>
</dbReference>
<dbReference type="EMBL" id="CACRXK020001507">
    <property type="protein sequence ID" value="CAB3989546.1"/>
    <property type="molecule type" value="Genomic_DNA"/>
</dbReference>
<organism evidence="1 2">
    <name type="scientific">Paramuricea clavata</name>
    <name type="common">Red gorgonian</name>
    <name type="synonym">Violescent sea-whip</name>
    <dbReference type="NCBI Taxonomy" id="317549"/>
    <lineage>
        <taxon>Eukaryota</taxon>
        <taxon>Metazoa</taxon>
        <taxon>Cnidaria</taxon>
        <taxon>Anthozoa</taxon>
        <taxon>Octocorallia</taxon>
        <taxon>Malacalcyonacea</taxon>
        <taxon>Plexauridae</taxon>
        <taxon>Paramuricea</taxon>
    </lineage>
</organism>
<dbReference type="Pfam" id="PF14493">
    <property type="entry name" value="HTH_40"/>
    <property type="match status" value="1"/>
</dbReference>
<gene>
    <name evidence="1" type="ORF">PACLA_8A006397</name>
</gene>
<dbReference type="OrthoDB" id="5984144at2759"/>
<evidence type="ECO:0000313" key="1">
    <source>
        <dbReference type="EMBL" id="CAB3989546.1"/>
    </source>
</evidence>
<keyword evidence="2" id="KW-1185">Reference proteome</keyword>
<accession>A0A6S7GK30</accession>
<sequence>MFMKSHSSIKAIAKFLQVETPTAEVYILDAYCAGAPISVEKLASELNVHKPLIDRIAGHIEDGVPTLRQIKDDLDAEVSYNQIKVVLAAMIHDELDELI</sequence>
<evidence type="ECO:0000313" key="2">
    <source>
        <dbReference type="Proteomes" id="UP001152795"/>
    </source>
</evidence>
<comment type="caution">
    <text evidence="1">The sequence shown here is derived from an EMBL/GenBank/DDBJ whole genome shotgun (WGS) entry which is preliminary data.</text>
</comment>
<protein>
    <submittedName>
        <fullName evidence="1">Uncharacterized protein</fullName>
    </submittedName>
</protein>
<proteinExistence type="predicted"/>
<reference evidence="1" key="1">
    <citation type="submission" date="2020-04" db="EMBL/GenBank/DDBJ databases">
        <authorList>
            <person name="Alioto T."/>
            <person name="Alioto T."/>
            <person name="Gomez Garrido J."/>
        </authorList>
    </citation>
    <scope>NUCLEOTIDE SEQUENCE</scope>
    <source>
        <strain evidence="1">A484AB</strain>
    </source>
</reference>